<feature type="compositionally biased region" description="Basic and acidic residues" evidence="1">
    <location>
        <begin position="168"/>
        <end position="183"/>
    </location>
</feature>
<evidence type="ECO:0000313" key="2">
    <source>
        <dbReference type="EMBL" id="ORJ23951.1"/>
    </source>
</evidence>
<dbReference type="AlphaFoldDB" id="A0A1X0WB25"/>
<feature type="compositionally biased region" description="Acidic residues" evidence="1">
    <location>
        <begin position="60"/>
        <end position="82"/>
    </location>
</feature>
<feature type="region of interest" description="Disordered" evidence="1">
    <location>
        <begin position="168"/>
        <end position="193"/>
    </location>
</feature>
<evidence type="ECO:0000256" key="1">
    <source>
        <dbReference type="SAM" id="MobiDB-lite"/>
    </source>
</evidence>
<gene>
    <name evidence="2" type="ORF">BS640_18800</name>
</gene>
<protein>
    <submittedName>
        <fullName evidence="2">Uncharacterized protein</fullName>
    </submittedName>
</protein>
<dbReference type="RefSeq" id="WP_084913110.1">
    <property type="nucleotide sequence ID" value="NZ_MRWE01000038.1"/>
</dbReference>
<name>A0A1X0WB25_9GAMM</name>
<proteinExistence type="predicted"/>
<feature type="compositionally biased region" description="Basic and acidic residues" evidence="1">
    <location>
        <begin position="102"/>
        <end position="113"/>
    </location>
</feature>
<organism evidence="2 3">
    <name type="scientific">Rouxiella badensis</name>
    <dbReference type="NCBI Taxonomy" id="1646377"/>
    <lineage>
        <taxon>Bacteria</taxon>
        <taxon>Pseudomonadati</taxon>
        <taxon>Pseudomonadota</taxon>
        <taxon>Gammaproteobacteria</taxon>
        <taxon>Enterobacterales</taxon>
        <taxon>Yersiniaceae</taxon>
        <taxon>Rouxiella</taxon>
    </lineage>
</organism>
<sequence length="207" mass="22623">MSFPQKFAHLLGIKPKGSKAEDDDEKPQGRAEDDDREENAEDDDDDKPQGRKAKGKRAEDDDDSERAEDGDDDDADAEEDDEKPQGRKAKGKRADDDEDEADAKARGRAIERKRCMRIFTSKAAGIRPDMAASLAFTTNLSASAAIAQLEQAAAFGAPQGGRMSLDERMRGEQKHRLGQDAKQPEASSPNALVAKMTKLYDQSQGAK</sequence>
<dbReference type="Proteomes" id="UP000192536">
    <property type="component" value="Unassembled WGS sequence"/>
</dbReference>
<dbReference type="EMBL" id="MRWE01000038">
    <property type="protein sequence ID" value="ORJ23951.1"/>
    <property type="molecule type" value="Genomic_DNA"/>
</dbReference>
<accession>A0A1X0WB25</accession>
<reference evidence="2 3" key="1">
    <citation type="journal article" date="2017" name="Int. J. Syst. Evol. Microbiol.">
        <title>Rouxiella badensis sp. nov. and Rouxiella silvae sp. nov. isolated from peat bog soil in Germany and emendation of the genus description.</title>
        <authorList>
            <person name="Le Fleche-Mateos A."/>
            <person name="Kugler J.H."/>
            <person name="Hansen S.H."/>
            <person name="Syldatk C."/>
            <person name="Hausmann R."/>
            <person name="Lomprez F."/>
            <person name="Vandenbogaert M."/>
            <person name="Manuguerra J.C."/>
            <person name="Grimont P.A."/>
        </authorList>
    </citation>
    <scope>NUCLEOTIDE SEQUENCE [LARGE SCALE GENOMIC DNA]</scope>
    <source>
        <strain evidence="2 3">DSM 100043</strain>
    </source>
</reference>
<comment type="caution">
    <text evidence="2">The sequence shown here is derived from an EMBL/GenBank/DDBJ whole genome shotgun (WGS) entry which is preliminary data.</text>
</comment>
<dbReference type="STRING" id="1646377.BS640_18800"/>
<feature type="compositionally biased region" description="Acidic residues" evidence="1">
    <location>
        <begin position="34"/>
        <end position="46"/>
    </location>
</feature>
<feature type="region of interest" description="Disordered" evidence="1">
    <location>
        <begin position="1"/>
        <end position="113"/>
    </location>
</feature>
<keyword evidence="3" id="KW-1185">Reference proteome</keyword>
<evidence type="ECO:0000313" key="3">
    <source>
        <dbReference type="Proteomes" id="UP000192536"/>
    </source>
</evidence>